<accession>A0A6C0CHH4</accession>
<proteinExistence type="predicted"/>
<reference evidence="1" key="1">
    <citation type="journal article" date="2020" name="Nature">
        <title>Giant virus diversity and host interactions through global metagenomics.</title>
        <authorList>
            <person name="Schulz F."/>
            <person name="Roux S."/>
            <person name="Paez-Espino D."/>
            <person name="Jungbluth S."/>
            <person name="Walsh D.A."/>
            <person name="Denef V.J."/>
            <person name="McMahon K.D."/>
            <person name="Konstantinidis K.T."/>
            <person name="Eloe-Fadrosh E.A."/>
            <person name="Kyrpides N.C."/>
            <person name="Woyke T."/>
        </authorList>
    </citation>
    <scope>NUCLEOTIDE SEQUENCE</scope>
    <source>
        <strain evidence="1">GVMAG-M-3300021120-1</strain>
    </source>
</reference>
<sequence>MKLFNHAITEFKDSYEELVVDVVDDKSEWKILRIALRSVPECYLLVEINADQEQDSLRMCVLERVQFGYSSTSSIMNSLSDCF</sequence>
<dbReference type="EMBL" id="MN739416">
    <property type="protein sequence ID" value="QHT03753.1"/>
    <property type="molecule type" value="Genomic_DNA"/>
</dbReference>
<evidence type="ECO:0000313" key="1">
    <source>
        <dbReference type="EMBL" id="QHT03753.1"/>
    </source>
</evidence>
<protein>
    <submittedName>
        <fullName evidence="1">Uncharacterized protein</fullName>
    </submittedName>
</protein>
<name>A0A6C0CHH4_9ZZZZ</name>
<dbReference type="AlphaFoldDB" id="A0A6C0CHH4"/>
<organism evidence="1">
    <name type="scientific">viral metagenome</name>
    <dbReference type="NCBI Taxonomy" id="1070528"/>
    <lineage>
        <taxon>unclassified sequences</taxon>
        <taxon>metagenomes</taxon>
        <taxon>organismal metagenomes</taxon>
    </lineage>
</organism>